<feature type="transmembrane region" description="Helical" evidence="11">
    <location>
        <begin position="334"/>
        <end position="353"/>
    </location>
</feature>
<dbReference type="EMBL" id="JASBAN010000001">
    <property type="protein sequence ID" value="MDI2111983.1"/>
    <property type="molecule type" value="Genomic_DNA"/>
</dbReference>
<evidence type="ECO:0000256" key="11">
    <source>
        <dbReference type="SAM" id="Phobius"/>
    </source>
</evidence>
<dbReference type="PANTHER" id="PTHR43702">
    <property type="entry name" value="L-FUCOSE-PROTON SYMPORTER"/>
    <property type="match status" value="1"/>
</dbReference>
<sequence>MSNSSLRVSDTPEAHQNSFTYYPVALSVMTTVFFMWGFLTCLNDILIPHLKTVFELNYAQAMLVQFTFFGAYFLMSIPGGKIISSLGYKKGIVAGLIIAAIGAFGFWPAAISSNYYIFLIALFILATGITILQVAANPYVTLLGSQKTSSSRLNLAQAFNSLGTTVAPYLGGVLILVGASYTLPKDVATAPETVQLISILENKSLPDIQSAFNQAKPENIAYALKNIPPFIFNKLSNEVLLEQSNRLPPEILGTVLSDIPTEQKLFILSNISTEKLDQLPADALVQSMDSLVTTSLDTNQTSMLQKLKNEITPATHQKMQAYRTNQAKSVQKPYAILGLILLLLAGFVAIFKLPENKDQAEENKDTPHSLKDVFQYPHAVLGALGIFFYVGAEVSVGSFMISYLTLPDIGRMTEQVASQYVAFFWGGAMVGRVIGSALMVKISPRKLLSLCAIVNVCLLVITLTSSGNLAVYSIISIGLFNSIMFPTIFSLAVTGMGILTEQTSSLVVMAIVGGAVIPFAQGFIADSIGLHHAFLLPLLCYFYILYYGLRGANLSKTVTKQ</sequence>
<keyword evidence="10 11" id="KW-0472">Membrane</keyword>
<gene>
    <name evidence="12" type="ORF">QJV33_01535</name>
</gene>
<feature type="transmembrane region" description="Helical" evidence="11">
    <location>
        <begin position="161"/>
        <end position="183"/>
    </location>
</feature>
<feature type="transmembrane region" description="Helical" evidence="11">
    <location>
        <begin position="374"/>
        <end position="400"/>
    </location>
</feature>
<accession>A0ABT6Q513</accession>
<evidence type="ECO:0000256" key="9">
    <source>
        <dbReference type="ARBA" id="ARBA00022989"/>
    </source>
</evidence>
<evidence type="ECO:0000313" key="12">
    <source>
        <dbReference type="EMBL" id="MDI2111983.1"/>
    </source>
</evidence>
<feature type="transmembrane region" description="Helical" evidence="11">
    <location>
        <begin position="21"/>
        <end position="39"/>
    </location>
</feature>
<dbReference type="CDD" id="cd17394">
    <property type="entry name" value="MFS_FucP_like"/>
    <property type="match status" value="1"/>
</dbReference>
<dbReference type="NCBIfam" id="TIGR01272">
    <property type="entry name" value="gluP"/>
    <property type="match status" value="1"/>
</dbReference>
<feature type="transmembrane region" description="Helical" evidence="11">
    <location>
        <begin position="530"/>
        <end position="549"/>
    </location>
</feature>
<evidence type="ECO:0000313" key="13">
    <source>
        <dbReference type="Proteomes" id="UP001431775"/>
    </source>
</evidence>
<comment type="subcellular location">
    <subcellularLocation>
        <location evidence="2">Cell inner membrane</location>
        <topology evidence="2">Multi-pass membrane protein</topology>
    </subcellularLocation>
</comment>
<comment type="similarity">
    <text evidence="3">Belongs to the major facilitator superfamily. FHS transporter (TC 2.A.1.7) family.</text>
</comment>
<feature type="transmembrane region" description="Helical" evidence="11">
    <location>
        <begin position="420"/>
        <end position="440"/>
    </location>
</feature>
<name>A0ABT6Q513_9PROT</name>
<evidence type="ECO:0000256" key="7">
    <source>
        <dbReference type="ARBA" id="ARBA00022597"/>
    </source>
</evidence>
<keyword evidence="4" id="KW-0813">Transport</keyword>
<reference evidence="12" key="1">
    <citation type="submission" date="2023-05" db="EMBL/GenBank/DDBJ databases">
        <title>Whole genome sequence of Commensalibacter sp.</title>
        <authorList>
            <person name="Charoenyingcharoen P."/>
            <person name="Yukphan P."/>
        </authorList>
    </citation>
    <scope>NUCLEOTIDE SEQUENCE</scope>
    <source>
        <strain evidence="12">TBRC 10068</strain>
    </source>
</reference>
<keyword evidence="13" id="KW-1185">Reference proteome</keyword>
<evidence type="ECO:0000256" key="8">
    <source>
        <dbReference type="ARBA" id="ARBA00022692"/>
    </source>
</evidence>
<feature type="transmembrane region" description="Helical" evidence="11">
    <location>
        <begin position="91"/>
        <end position="109"/>
    </location>
</feature>
<proteinExistence type="inferred from homology"/>
<evidence type="ECO:0000256" key="4">
    <source>
        <dbReference type="ARBA" id="ARBA00022448"/>
    </source>
</evidence>
<dbReference type="InterPro" id="IPR005964">
    <property type="entry name" value="Glc/Gal_transptr_bac"/>
</dbReference>
<feature type="transmembrane region" description="Helical" evidence="11">
    <location>
        <begin position="115"/>
        <end position="140"/>
    </location>
</feature>
<dbReference type="InterPro" id="IPR036259">
    <property type="entry name" value="MFS_trans_sf"/>
</dbReference>
<evidence type="ECO:0000256" key="6">
    <source>
        <dbReference type="ARBA" id="ARBA00022519"/>
    </source>
</evidence>
<dbReference type="Pfam" id="PF07690">
    <property type="entry name" value="MFS_1"/>
    <property type="match status" value="2"/>
</dbReference>
<keyword evidence="6" id="KW-0997">Cell inner membrane</keyword>
<keyword evidence="7" id="KW-0762">Sugar transport</keyword>
<comment type="caution">
    <text evidence="12">The sequence shown here is derived from an EMBL/GenBank/DDBJ whole genome shotgun (WGS) entry which is preliminary data.</text>
</comment>
<feature type="transmembrane region" description="Helical" evidence="11">
    <location>
        <begin position="470"/>
        <end position="493"/>
    </location>
</feature>
<evidence type="ECO:0000256" key="10">
    <source>
        <dbReference type="ARBA" id="ARBA00023136"/>
    </source>
</evidence>
<dbReference type="PANTHER" id="PTHR43702:SF3">
    <property type="entry name" value="PROTEIN TSGA"/>
    <property type="match status" value="1"/>
</dbReference>
<keyword evidence="5" id="KW-1003">Cell membrane</keyword>
<dbReference type="Proteomes" id="UP001431775">
    <property type="component" value="Unassembled WGS sequence"/>
</dbReference>
<evidence type="ECO:0000256" key="2">
    <source>
        <dbReference type="ARBA" id="ARBA00004429"/>
    </source>
</evidence>
<feature type="transmembrane region" description="Helical" evidence="11">
    <location>
        <begin position="447"/>
        <end position="464"/>
    </location>
</feature>
<feature type="transmembrane region" description="Helical" evidence="11">
    <location>
        <begin position="505"/>
        <end position="524"/>
    </location>
</feature>
<evidence type="ECO:0000256" key="1">
    <source>
        <dbReference type="ARBA" id="ARBA00003321"/>
    </source>
</evidence>
<evidence type="ECO:0000256" key="5">
    <source>
        <dbReference type="ARBA" id="ARBA00022475"/>
    </source>
</evidence>
<protein>
    <submittedName>
        <fullName evidence="12">Sugar MFS transporter</fullName>
    </submittedName>
</protein>
<keyword evidence="8 11" id="KW-0812">Transmembrane</keyword>
<organism evidence="12 13">
    <name type="scientific">Commensalibacter nepenthis</name>
    <dbReference type="NCBI Taxonomy" id="3043872"/>
    <lineage>
        <taxon>Bacteria</taxon>
        <taxon>Pseudomonadati</taxon>
        <taxon>Pseudomonadota</taxon>
        <taxon>Alphaproteobacteria</taxon>
        <taxon>Acetobacterales</taxon>
        <taxon>Acetobacteraceae</taxon>
    </lineage>
</organism>
<dbReference type="InterPro" id="IPR011701">
    <property type="entry name" value="MFS"/>
</dbReference>
<comment type="function">
    <text evidence="1">Intake of glucose and galactose.</text>
</comment>
<dbReference type="InterPro" id="IPR050375">
    <property type="entry name" value="MFS_TsgA-like"/>
</dbReference>
<evidence type="ECO:0000256" key="3">
    <source>
        <dbReference type="ARBA" id="ARBA00009120"/>
    </source>
</evidence>
<dbReference type="RefSeq" id="WP_281461661.1">
    <property type="nucleotide sequence ID" value="NZ_JASBAN010000001.1"/>
</dbReference>
<feature type="transmembrane region" description="Helical" evidence="11">
    <location>
        <begin position="59"/>
        <end position="79"/>
    </location>
</feature>
<dbReference type="Gene3D" id="1.20.1250.20">
    <property type="entry name" value="MFS general substrate transporter like domains"/>
    <property type="match status" value="3"/>
</dbReference>
<keyword evidence="9 11" id="KW-1133">Transmembrane helix</keyword>
<dbReference type="SUPFAM" id="SSF103473">
    <property type="entry name" value="MFS general substrate transporter"/>
    <property type="match status" value="2"/>
</dbReference>